<dbReference type="KEGG" id="sniv:SFSGTM_23120"/>
<evidence type="ECO:0000256" key="12">
    <source>
        <dbReference type="ARBA" id="ARBA00022777"/>
    </source>
</evidence>
<dbReference type="GO" id="GO:0016036">
    <property type="term" value="P:cellular response to phosphate starvation"/>
    <property type="evidence" value="ECO:0007669"/>
    <property type="project" value="TreeGrafter"/>
</dbReference>
<evidence type="ECO:0000256" key="3">
    <source>
        <dbReference type="ARBA" id="ARBA00012438"/>
    </source>
</evidence>
<dbReference type="GO" id="GO:0005886">
    <property type="term" value="C:plasma membrane"/>
    <property type="evidence" value="ECO:0007669"/>
    <property type="project" value="UniProtKB-SubCell"/>
</dbReference>
<evidence type="ECO:0000256" key="1">
    <source>
        <dbReference type="ARBA" id="ARBA00000085"/>
    </source>
</evidence>
<evidence type="ECO:0000256" key="11">
    <source>
        <dbReference type="ARBA" id="ARBA00022741"/>
    </source>
</evidence>
<keyword evidence="11" id="KW-0547">Nucleotide-binding</keyword>
<reference evidence="21" key="1">
    <citation type="submission" date="2019-11" db="EMBL/GenBank/DDBJ databases">
        <title>Isolation and characterization of a novel species in the genus Sulfuriferula.</title>
        <authorList>
            <person name="Mochizuki J."/>
            <person name="Kojima H."/>
            <person name="Fukui M."/>
        </authorList>
    </citation>
    <scope>NUCLEOTIDE SEQUENCE [LARGE SCALE GENOMIC DNA]</scope>
    <source>
        <strain evidence="21">SGTM</strain>
    </source>
</reference>
<evidence type="ECO:0000256" key="14">
    <source>
        <dbReference type="ARBA" id="ARBA00022989"/>
    </source>
</evidence>
<keyword evidence="12 20" id="KW-0418">Kinase</keyword>
<dbReference type="CDD" id="cd00130">
    <property type="entry name" value="PAS"/>
    <property type="match status" value="1"/>
</dbReference>
<dbReference type="PANTHER" id="PTHR45453">
    <property type="entry name" value="PHOSPHATE REGULON SENSOR PROTEIN PHOR"/>
    <property type="match status" value="1"/>
</dbReference>
<evidence type="ECO:0000256" key="13">
    <source>
        <dbReference type="ARBA" id="ARBA00022840"/>
    </source>
</evidence>
<keyword evidence="5" id="KW-0813">Transport</keyword>
<dbReference type="Pfam" id="PF11808">
    <property type="entry name" value="PhoR"/>
    <property type="match status" value="1"/>
</dbReference>
<dbReference type="EC" id="2.7.13.3" evidence="3"/>
<keyword evidence="15" id="KW-0902">Two-component regulatory system</keyword>
<dbReference type="SMART" id="SM00388">
    <property type="entry name" value="HisKA"/>
    <property type="match status" value="1"/>
</dbReference>
<keyword evidence="16 18" id="KW-0472">Membrane</keyword>
<dbReference type="Pfam" id="PF02518">
    <property type="entry name" value="HATPase_c"/>
    <property type="match status" value="1"/>
</dbReference>
<organism evidence="20 21">
    <name type="scientific">Sulfuriferula nivalis</name>
    <dbReference type="NCBI Taxonomy" id="2675298"/>
    <lineage>
        <taxon>Bacteria</taxon>
        <taxon>Pseudomonadati</taxon>
        <taxon>Pseudomonadota</taxon>
        <taxon>Betaproteobacteria</taxon>
        <taxon>Nitrosomonadales</taxon>
        <taxon>Sulfuricellaceae</taxon>
        <taxon>Sulfuriferula</taxon>
    </lineage>
</organism>
<evidence type="ECO:0000256" key="2">
    <source>
        <dbReference type="ARBA" id="ARBA00004429"/>
    </source>
</evidence>
<dbReference type="Gene3D" id="3.30.565.10">
    <property type="entry name" value="Histidine kinase-like ATPase, C-terminal domain"/>
    <property type="match status" value="1"/>
</dbReference>
<feature type="domain" description="Histidine kinase" evidence="19">
    <location>
        <begin position="211"/>
        <end position="427"/>
    </location>
</feature>
<dbReference type="FunFam" id="3.30.565.10:FF:000006">
    <property type="entry name" value="Sensor histidine kinase WalK"/>
    <property type="match status" value="1"/>
</dbReference>
<evidence type="ECO:0000256" key="15">
    <source>
        <dbReference type="ARBA" id="ARBA00023012"/>
    </source>
</evidence>
<evidence type="ECO:0000313" key="20">
    <source>
        <dbReference type="EMBL" id="BBP01604.1"/>
    </source>
</evidence>
<keyword evidence="7" id="KW-0597">Phosphoprotein</keyword>
<dbReference type="AlphaFoldDB" id="A0A809RLC5"/>
<dbReference type="GO" id="GO:0005524">
    <property type="term" value="F:ATP binding"/>
    <property type="evidence" value="ECO:0007669"/>
    <property type="project" value="UniProtKB-KW"/>
</dbReference>
<dbReference type="SUPFAM" id="SSF47384">
    <property type="entry name" value="Homodimeric domain of signal transducing histidine kinase"/>
    <property type="match status" value="1"/>
</dbReference>
<accession>A0A809RLC5</accession>
<dbReference type="PROSITE" id="PS50109">
    <property type="entry name" value="HIS_KIN"/>
    <property type="match status" value="1"/>
</dbReference>
<protein>
    <recommendedName>
        <fullName evidence="4">Phosphate regulon sensor protein PhoR</fullName>
        <ecNumber evidence="3">2.7.13.3</ecNumber>
    </recommendedName>
</protein>
<gene>
    <name evidence="20" type="primary">phoR</name>
    <name evidence="20" type="ORF">SFSGTM_23120</name>
</gene>
<evidence type="ECO:0000256" key="5">
    <source>
        <dbReference type="ARBA" id="ARBA00022448"/>
    </source>
</evidence>
<dbReference type="Proteomes" id="UP000463939">
    <property type="component" value="Chromosome"/>
</dbReference>
<evidence type="ECO:0000256" key="17">
    <source>
        <dbReference type="ARBA" id="ARBA00025207"/>
    </source>
</evidence>
<keyword evidence="9" id="KW-0808">Transferase</keyword>
<feature type="transmembrane region" description="Helical" evidence="18">
    <location>
        <begin position="12"/>
        <end position="42"/>
    </location>
</feature>
<evidence type="ECO:0000256" key="4">
    <source>
        <dbReference type="ARBA" id="ARBA00019665"/>
    </source>
</evidence>
<dbReference type="Pfam" id="PF13188">
    <property type="entry name" value="PAS_8"/>
    <property type="match status" value="1"/>
</dbReference>
<keyword evidence="10 18" id="KW-0812">Transmembrane</keyword>
<evidence type="ECO:0000256" key="6">
    <source>
        <dbReference type="ARBA" id="ARBA00022475"/>
    </source>
</evidence>
<dbReference type="InterPro" id="IPR003661">
    <property type="entry name" value="HisK_dim/P_dom"/>
</dbReference>
<comment type="catalytic activity">
    <reaction evidence="1">
        <text>ATP + protein L-histidine = ADP + protein N-phospho-L-histidine.</text>
        <dbReference type="EC" id="2.7.13.3"/>
    </reaction>
</comment>
<dbReference type="Gene3D" id="3.30.450.20">
    <property type="entry name" value="PAS domain"/>
    <property type="match status" value="1"/>
</dbReference>
<evidence type="ECO:0000259" key="19">
    <source>
        <dbReference type="PROSITE" id="PS50109"/>
    </source>
</evidence>
<evidence type="ECO:0000256" key="10">
    <source>
        <dbReference type="ARBA" id="ARBA00022692"/>
    </source>
</evidence>
<dbReference type="NCBIfam" id="TIGR02966">
    <property type="entry name" value="phoR_proteo"/>
    <property type="match status" value="1"/>
</dbReference>
<dbReference type="InterPro" id="IPR036097">
    <property type="entry name" value="HisK_dim/P_sf"/>
</dbReference>
<name>A0A809RLC5_9PROT</name>
<dbReference type="SMART" id="SM00387">
    <property type="entry name" value="HATPase_c"/>
    <property type="match status" value="1"/>
</dbReference>
<dbReference type="SMART" id="SM00091">
    <property type="entry name" value="PAS"/>
    <property type="match status" value="1"/>
</dbReference>
<proteinExistence type="predicted"/>
<dbReference type="RefSeq" id="WP_162085360.1">
    <property type="nucleotide sequence ID" value="NZ_AP021881.1"/>
</dbReference>
<dbReference type="InterPro" id="IPR003594">
    <property type="entry name" value="HATPase_dom"/>
</dbReference>
<dbReference type="InterPro" id="IPR014310">
    <property type="entry name" value="Sig_transdc_His_kinase_PhoR"/>
</dbReference>
<keyword evidence="8" id="KW-0592">Phosphate transport</keyword>
<keyword evidence="21" id="KW-1185">Reference proteome</keyword>
<dbReference type="EMBL" id="AP021881">
    <property type="protein sequence ID" value="BBP01604.1"/>
    <property type="molecule type" value="Genomic_DNA"/>
</dbReference>
<evidence type="ECO:0000313" key="21">
    <source>
        <dbReference type="Proteomes" id="UP000463939"/>
    </source>
</evidence>
<dbReference type="GO" id="GO:0000155">
    <property type="term" value="F:phosphorelay sensor kinase activity"/>
    <property type="evidence" value="ECO:0007669"/>
    <property type="project" value="InterPro"/>
</dbReference>
<dbReference type="Gene3D" id="1.10.287.130">
    <property type="match status" value="1"/>
</dbReference>
<dbReference type="InterPro" id="IPR021766">
    <property type="entry name" value="PhoR_N"/>
</dbReference>
<evidence type="ECO:0000256" key="7">
    <source>
        <dbReference type="ARBA" id="ARBA00022553"/>
    </source>
</evidence>
<evidence type="ECO:0000256" key="16">
    <source>
        <dbReference type="ARBA" id="ARBA00023136"/>
    </source>
</evidence>
<keyword evidence="14 18" id="KW-1133">Transmembrane helix</keyword>
<dbReference type="InterPro" id="IPR035965">
    <property type="entry name" value="PAS-like_dom_sf"/>
</dbReference>
<comment type="subcellular location">
    <subcellularLocation>
        <location evidence="2">Cell inner membrane</location>
        <topology evidence="2">Multi-pass membrane protein</topology>
    </subcellularLocation>
</comment>
<keyword evidence="6" id="KW-1003">Cell membrane</keyword>
<dbReference type="PANTHER" id="PTHR45453:SF1">
    <property type="entry name" value="PHOSPHATE REGULON SENSOR PROTEIN PHOR"/>
    <property type="match status" value="1"/>
</dbReference>
<dbReference type="GO" id="GO:0004721">
    <property type="term" value="F:phosphoprotein phosphatase activity"/>
    <property type="evidence" value="ECO:0007669"/>
    <property type="project" value="InterPro"/>
</dbReference>
<dbReference type="SUPFAM" id="SSF55874">
    <property type="entry name" value="ATPase domain of HSP90 chaperone/DNA topoisomerase II/histidine kinase"/>
    <property type="match status" value="1"/>
</dbReference>
<evidence type="ECO:0000256" key="9">
    <source>
        <dbReference type="ARBA" id="ARBA00022679"/>
    </source>
</evidence>
<dbReference type="InterPro" id="IPR004358">
    <property type="entry name" value="Sig_transdc_His_kin-like_C"/>
</dbReference>
<evidence type="ECO:0000256" key="18">
    <source>
        <dbReference type="SAM" id="Phobius"/>
    </source>
</evidence>
<dbReference type="SUPFAM" id="SSF55785">
    <property type="entry name" value="PYP-like sensor domain (PAS domain)"/>
    <property type="match status" value="1"/>
</dbReference>
<dbReference type="FunFam" id="1.10.287.130:FF:000001">
    <property type="entry name" value="Two-component sensor histidine kinase"/>
    <property type="match status" value="1"/>
</dbReference>
<dbReference type="PRINTS" id="PR00344">
    <property type="entry name" value="BCTRLSENSOR"/>
</dbReference>
<keyword evidence="13" id="KW-0067">ATP-binding</keyword>
<dbReference type="CDD" id="cd00082">
    <property type="entry name" value="HisKA"/>
    <property type="match status" value="1"/>
</dbReference>
<comment type="function">
    <text evidence="17">Member of the two-component regulatory system PhoR/PhoB involved in the phosphate regulon genes expression. PhoR may function as a membrane-associated protein kinase that phosphorylates PhoB in response to environmental signals.</text>
</comment>
<dbReference type="InterPro" id="IPR000014">
    <property type="entry name" value="PAS"/>
</dbReference>
<dbReference type="Pfam" id="PF00512">
    <property type="entry name" value="HisKA"/>
    <property type="match status" value="1"/>
</dbReference>
<dbReference type="InterPro" id="IPR036890">
    <property type="entry name" value="HATPase_C_sf"/>
</dbReference>
<dbReference type="InterPro" id="IPR050351">
    <property type="entry name" value="BphY/WalK/GraS-like"/>
</dbReference>
<evidence type="ECO:0000256" key="8">
    <source>
        <dbReference type="ARBA" id="ARBA00022592"/>
    </source>
</evidence>
<dbReference type="InterPro" id="IPR005467">
    <property type="entry name" value="His_kinase_dom"/>
</dbReference>
<dbReference type="GO" id="GO:0006817">
    <property type="term" value="P:phosphate ion transport"/>
    <property type="evidence" value="ECO:0007669"/>
    <property type="project" value="UniProtKB-KW"/>
</dbReference>
<sequence length="441" mass="49395">MDFWWRPILALSALLFAALVVALFWGATVALLVLVAGLLLYIGYNLRQMDVLVAWLAHGDRNRIPTASGAWDEIFYGLDRILRRQKRNTSKISAVLERFEHAAQAIPDGIVMLNGNDQIDWFNPAASRHYGLDDKSDRGQFIGYLIRQIAFAEYLASDNYSEPLVMKSPNDKEVTLSVQMVPFGDRQKMLISRDITQLELVDAMRRDFVANVSHELRTPLTVVGGFLETFLDMGSVEPVAFHKYCDLMQQQTERMRRLVDDLLTLSRLESSQNKLVDAPVNMTELIQDLYQDAQSLSAGRHTISLAMNSTDNLMGNADELTSALGNLVSNAVRYTPAGGTVELIWEWRGDQLCFSVKDSGEGIEAQHIARLTERFYRVDRGRSRETGGTGLGLAIVKHVLTRHQARLVIESKVGYGSCFRACFPKTRVVKTVAAPALALVR</sequence>